<evidence type="ECO:0000313" key="2">
    <source>
        <dbReference type="EMBL" id="WAR04982.1"/>
    </source>
</evidence>
<feature type="transmembrane region" description="Helical" evidence="1">
    <location>
        <begin position="315"/>
        <end position="339"/>
    </location>
</feature>
<dbReference type="Proteomes" id="UP001164746">
    <property type="component" value="Chromosome 5"/>
</dbReference>
<reference evidence="2" key="1">
    <citation type="submission" date="2022-11" db="EMBL/GenBank/DDBJ databases">
        <title>Centuries of genome instability and evolution in soft-shell clam transmissible cancer (bioRxiv).</title>
        <authorList>
            <person name="Hart S.F.M."/>
            <person name="Yonemitsu M.A."/>
            <person name="Giersch R.M."/>
            <person name="Beal B.F."/>
            <person name="Arriagada G."/>
            <person name="Davis B.W."/>
            <person name="Ostrander E.A."/>
            <person name="Goff S.P."/>
            <person name="Metzger M.J."/>
        </authorList>
    </citation>
    <scope>NUCLEOTIDE SEQUENCE</scope>
    <source>
        <strain evidence="2">MELC-2E11</strain>
        <tissue evidence="2">Siphon/mantle</tissue>
    </source>
</reference>
<feature type="transmembrane region" description="Helical" evidence="1">
    <location>
        <begin position="791"/>
        <end position="810"/>
    </location>
</feature>
<proteinExistence type="predicted"/>
<protein>
    <submittedName>
        <fullName evidence="2">Uncharacterized protein</fullName>
    </submittedName>
</protein>
<feature type="transmembrane region" description="Helical" evidence="1">
    <location>
        <begin position="468"/>
        <end position="490"/>
    </location>
</feature>
<keyword evidence="3" id="KW-1185">Reference proteome</keyword>
<feature type="transmembrane region" description="Helical" evidence="1">
    <location>
        <begin position="637"/>
        <end position="657"/>
    </location>
</feature>
<name>A0ABY7E7P7_MYAAR</name>
<gene>
    <name evidence="2" type="ORF">MAR_020351</name>
</gene>
<organism evidence="2 3">
    <name type="scientific">Mya arenaria</name>
    <name type="common">Soft-shell clam</name>
    <dbReference type="NCBI Taxonomy" id="6604"/>
    <lineage>
        <taxon>Eukaryota</taxon>
        <taxon>Metazoa</taxon>
        <taxon>Spiralia</taxon>
        <taxon>Lophotrochozoa</taxon>
        <taxon>Mollusca</taxon>
        <taxon>Bivalvia</taxon>
        <taxon>Autobranchia</taxon>
        <taxon>Heteroconchia</taxon>
        <taxon>Euheterodonta</taxon>
        <taxon>Imparidentia</taxon>
        <taxon>Neoheterodontei</taxon>
        <taxon>Myida</taxon>
        <taxon>Myoidea</taxon>
        <taxon>Myidae</taxon>
        <taxon>Mya</taxon>
    </lineage>
</organism>
<accession>A0ABY7E7P7</accession>
<feature type="transmembrane region" description="Helical" evidence="1">
    <location>
        <begin position="608"/>
        <end position="625"/>
    </location>
</feature>
<feature type="transmembrane region" description="Helical" evidence="1">
    <location>
        <begin position="669"/>
        <end position="697"/>
    </location>
</feature>
<feature type="transmembrane region" description="Helical" evidence="1">
    <location>
        <begin position="580"/>
        <end position="602"/>
    </location>
</feature>
<evidence type="ECO:0000313" key="3">
    <source>
        <dbReference type="Proteomes" id="UP001164746"/>
    </source>
</evidence>
<feature type="transmembrane region" description="Helical" evidence="1">
    <location>
        <begin position="765"/>
        <end position="785"/>
    </location>
</feature>
<dbReference type="EMBL" id="CP111016">
    <property type="protein sequence ID" value="WAR04982.1"/>
    <property type="molecule type" value="Genomic_DNA"/>
</dbReference>
<sequence length="853" mass="98342">MENCEHVGFGPVSELAMSSMDTNKACVAVLILLIGGIKAYIYKDNVRTNTITHSAHETVSFATIQIADNNVDVLQRKETNPKIRSNGRVRKSWIWNNTETAKTNGVQKANTHGFDMYVPKTAKCNISVTRRSVNRFRHLVYREQSNYVYLKLIPALESGITLTKGKWIISENIWIWTFWGKEGAVEFLKWPREFGVWSMGLLYEYVYREPIEITLKRDHGNCSNLEVGNKNDDQIIADALLNLSLEMMSLNKDKYGPSYFCYAKRKIIEPYILCKHIVCPIEGVTHSCCNYVYNQSKGGRVMQCKEVEFDYDDTWWIYPSVVSIVLFIYSPIFFMFVLYKCSERKTGRIRLSVLQELVGNINTEPDDSETHEHDPEECILFEDVKHVTLQNTICMPFTAFKSDSVCLTNCFNCLVKLITPVLSLFVIGMQIFVDYNLLYGFVIDCVDSGVPMGFRSILTGYRKSKHNFLPYVGGPYVALSCYVGVTWVMVVSTSSISRLLCNAVAEKRLENHELESSPLFLSLRNVSIFGTVTIEGSKGFRRLYNLFLGQFYMILNSKFWKHIFHIQTSRWYKCTRKIMLFPLFPLYLVFCALEILLSLFFYGMPMVSFGYIVIKAYCLHFGRGLKRTCGNSICMNIFTICIIFAVLYFLLMFATIFSDATTLFTRVIFFTFTGLIVFPKTAYGYIIFCFTVFYYLWESFNDFSLLYTRLFKDIIRLTKSIQRANANNNKKVLFKHNQKWGIRESLFELVIENHCPRRKLLFTTLLRAFVVLGLLGICINMLLKTDNFRELHVIMHVGTALFICALPQIVKRVCNKGDSYSVITHHKKALVVTIKSYLGYFDEDYDTDSGGSV</sequence>
<keyword evidence="1" id="KW-1133">Transmembrane helix</keyword>
<keyword evidence="1" id="KW-0472">Membrane</keyword>
<evidence type="ECO:0000256" key="1">
    <source>
        <dbReference type="SAM" id="Phobius"/>
    </source>
</evidence>
<keyword evidence="1" id="KW-0812">Transmembrane</keyword>